<dbReference type="EMBL" id="KV005005">
    <property type="protein sequence ID" value="KZV35044.1"/>
    <property type="molecule type" value="Genomic_DNA"/>
</dbReference>
<accession>A0A2Z7BL46</accession>
<dbReference type="Proteomes" id="UP000250235">
    <property type="component" value="Unassembled WGS sequence"/>
</dbReference>
<protein>
    <submittedName>
        <fullName evidence="2">Uncharacterized protein</fullName>
    </submittedName>
</protein>
<organism evidence="2 3">
    <name type="scientific">Dorcoceras hygrometricum</name>
    <dbReference type="NCBI Taxonomy" id="472368"/>
    <lineage>
        <taxon>Eukaryota</taxon>
        <taxon>Viridiplantae</taxon>
        <taxon>Streptophyta</taxon>
        <taxon>Embryophyta</taxon>
        <taxon>Tracheophyta</taxon>
        <taxon>Spermatophyta</taxon>
        <taxon>Magnoliopsida</taxon>
        <taxon>eudicotyledons</taxon>
        <taxon>Gunneridae</taxon>
        <taxon>Pentapetalae</taxon>
        <taxon>asterids</taxon>
        <taxon>lamiids</taxon>
        <taxon>Lamiales</taxon>
        <taxon>Gesneriaceae</taxon>
        <taxon>Didymocarpoideae</taxon>
        <taxon>Trichosporeae</taxon>
        <taxon>Loxocarpinae</taxon>
        <taxon>Dorcoceras</taxon>
    </lineage>
</organism>
<evidence type="ECO:0000256" key="1">
    <source>
        <dbReference type="SAM" id="MobiDB-lite"/>
    </source>
</evidence>
<name>A0A2Z7BL46_9LAMI</name>
<evidence type="ECO:0000313" key="3">
    <source>
        <dbReference type="Proteomes" id="UP000250235"/>
    </source>
</evidence>
<proteinExistence type="predicted"/>
<feature type="region of interest" description="Disordered" evidence="1">
    <location>
        <begin position="1"/>
        <end position="65"/>
    </location>
</feature>
<feature type="compositionally biased region" description="Basic and acidic residues" evidence="1">
    <location>
        <begin position="1"/>
        <end position="10"/>
    </location>
</feature>
<sequence length="65" mass="7248">MSTYKRHDNPFRGTTSQDIRNQRIDITNPYAQAGSPSVNRVKGYGSTPEASNYRNRIESGCPKSA</sequence>
<dbReference type="AlphaFoldDB" id="A0A2Z7BL46"/>
<evidence type="ECO:0000313" key="2">
    <source>
        <dbReference type="EMBL" id="KZV35044.1"/>
    </source>
</evidence>
<reference evidence="2 3" key="1">
    <citation type="journal article" date="2015" name="Proc. Natl. Acad. Sci. U.S.A.">
        <title>The resurrection genome of Boea hygrometrica: A blueprint for survival of dehydration.</title>
        <authorList>
            <person name="Xiao L."/>
            <person name="Yang G."/>
            <person name="Zhang L."/>
            <person name="Yang X."/>
            <person name="Zhao S."/>
            <person name="Ji Z."/>
            <person name="Zhou Q."/>
            <person name="Hu M."/>
            <person name="Wang Y."/>
            <person name="Chen M."/>
            <person name="Xu Y."/>
            <person name="Jin H."/>
            <person name="Xiao X."/>
            <person name="Hu G."/>
            <person name="Bao F."/>
            <person name="Hu Y."/>
            <person name="Wan P."/>
            <person name="Li L."/>
            <person name="Deng X."/>
            <person name="Kuang T."/>
            <person name="Xiang C."/>
            <person name="Zhu J.K."/>
            <person name="Oliver M.J."/>
            <person name="He Y."/>
        </authorList>
    </citation>
    <scope>NUCLEOTIDE SEQUENCE [LARGE SCALE GENOMIC DNA]</scope>
    <source>
        <strain evidence="3">cv. XS01</strain>
    </source>
</reference>
<keyword evidence="3" id="KW-1185">Reference proteome</keyword>
<gene>
    <name evidence="2" type="ORF">F511_04349</name>
</gene>